<evidence type="ECO:0000313" key="1">
    <source>
        <dbReference type="EMBL" id="VDP78422.1"/>
    </source>
</evidence>
<keyword evidence="2" id="KW-1185">Reference proteome</keyword>
<dbReference type="EMBL" id="UZAN01043459">
    <property type="protein sequence ID" value="VDP78422.1"/>
    <property type="molecule type" value="Genomic_DNA"/>
</dbReference>
<dbReference type="OrthoDB" id="6247559at2759"/>
<protein>
    <submittedName>
        <fullName evidence="3">Transcriptional regulator</fullName>
    </submittedName>
</protein>
<gene>
    <name evidence="1" type="ORF">ECPE_LOCUS6457</name>
</gene>
<reference evidence="1 2" key="2">
    <citation type="submission" date="2018-11" db="EMBL/GenBank/DDBJ databases">
        <authorList>
            <consortium name="Pathogen Informatics"/>
        </authorList>
    </citation>
    <scope>NUCLEOTIDE SEQUENCE [LARGE SCALE GENOMIC DNA]</scope>
    <source>
        <strain evidence="1 2">Egypt</strain>
    </source>
</reference>
<dbReference type="Proteomes" id="UP000272942">
    <property type="component" value="Unassembled WGS sequence"/>
</dbReference>
<dbReference type="WBParaSite" id="ECPE_0000647001-mRNA-1">
    <property type="protein sequence ID" value="ECPE_0000647001-mRNA-1"/>
    <property type="gene ID" value="ECPE_0000647001"/>
</dbReference>
<evidence type="ECO:0000313" key="3">
    <source>
        <dbReference type="WBParaSite" id="ECPE_0000647001-mRNA-1"/>
    </source>
</evidence>
<reference evidence="3" key="1">
    <citation type="submission" date="2016-06" db="UniProtKB">
        <authorList>
            <consortium name="WormBaseParasite"/>
        </authorList>
    </citation>
    <scope>IDENTIFICATION</scope>
</reference>
<proteinExistence type="predicted"/>
<name>A0A183AHM2_9TREM</name>
<dbReference type="AlphaFoldDB" id="A0A183AHM2"/>
<organism evidence="3">
    <name type="scientific">Echinostoma caproni</name>
    <dbReference type="NCBI Taxonomy" id="27848"/>
    <lineage>
        <taxon>Eukaryota</taxon>
        <taxon>Metazoa</taxon>
        <taxon>Spiralia</taxon>
        <taxon>Lophotrochozoa</taxon>
        <taxon>Platyhelminthes</taxon>
        <taxon>Trematoda</taxon>
        <taxon>Digenea</taxon>
        <taxon>Plagiorchiida</taxon>
        <taxon>Echinostomata</taxon>
        <taxon>Echinostomatoidea</taxon>
        <taxon>Echinostomatidae</taxon>
        <taxon>Echinostoma</taxon>
    </lineage>
</organism>
<evidence type="ECO:0000313" key="2">
    <source>
        <dbReference type="Proteomes" id="UP000272942"/>
    </source>
</evidence>
<accession>A0A183AHM2</accession>
<sequence>MEVHTAANSIPSAVITVTCVYINYYSQRSAFEDGVMFTFLGKFGDVAEMAEIRLDRDRALPTLNGAAHPELLLERFVLGLSDALREKGKMVNVAHSMDVLTLAEAETVNQS</sequence>